<keyword evidence="1" id="KW-0472">Membrane</keyword>
<keyword evidence="3" id="KW-1185">Reference proteome</keyword>
<proteinExistence type="predicted"/>
<feature type="transmembrane region" description="Helical" evidence="1">
    <location>
        <begin position="78"/>
        <end position="99"/>
    </location>
</feature>
<protein>
    <recommendedName>
        <fullName evidence="4">Transmembrane protein</fullName>
    </recommendedName>
</protein>
<evidence type="ECO:0008006" key="4">
    <source>
        <dbReference type="Google" id="ProtNLM"/>
    </source>
</evidence>
<accession>A0A8J7WKJ1</accession>
<name>A0A8J7WKJ1_9ACTN</name>
<evidence type="ECO:0000313" key="3">
    <source>
        <dbReference type="Proteomes" id="UP000677913"/>
    </source>
</evidence>
<dbReference type="AlphaFoldDB" id="A0A8J7WKJ1"/>
<evidence type="ECO:0000313" key="2">
    <source>
        <dbReference type="EMBL" id="MBS2961812.1"/>
    </source>
</evidence>
<reference evidence="2" key="1">
    <citation type="submission" date="2021-04" db="EMBL/GenBank/DDBJ databases">
        <title>Genome based classification of Actinospica acidithermotolerans sp. nov., an actinobacterium isolated from an Indonesian hot spring.</title>
        <authorList>
            <person name="Kusuma A.B."/>
            <person name="Putra K.E."/>
            <person name="Nafisah S."/>
            <person name="Loh J."/>
            <person name="Nouioui I."/>
            <person name="Goodfellow M."/>
        </authorList>
    </citation>
    <scope>NUCLEOTIDE SEQUENCE</scope>
    <source>
        <strain evidence="2">DSM 45618</strain>
    </source>
</reference>
<feature type="transmembrane region" description="Helical" evidence="1">
    <location>
        <begin position="47"/>
        <end position="66"/>
    </location>
</feature>
<feature type="transmembrane region" description="Helical" evidence="1">
    <location>
        <begin position="12"/>
        <end position="35"/>
    </location>
</feature>
<gene>
    <name evidence="2" type="ORF">KGA66_02040</name>
</gene>
<dbReference type="Proteomes" id="UP000677913">
    <property type="component" value="Unassembled WGS sequence"/>
</dbReference>
<dbReference type="EMBL" id="JAGSXH010000004">
    <property type="protein sequence ID" value="MBS2961812.1"/>
    <property type="molecule type" value="Genomic_DNA"/>
</dbReference>
<organism evidence="2 3">
    <name type="scientific">Actinocrinis puniceicyclus</name>
    <dbReference type="NCBI Taxonomy" id="977794"/>
    <lineage>
        <taxon>Bacteria</taxon>
        <taxon>Bacillati</taxon>
        <taxon>Actinomycetota</taxon>
        <taxon>Actinomycetes</taxon>
        <taxon>Catenulisporales</taxon>
        <taxon>Actinospicaceae</taxon>
        <taxon>Actinocrinis</taxon>
    </lineage>
</organism>
<keyword evidence="1" id="KW-0812">Transmembrane</keyword>
<comment type="caution">
    <text evidence="2">The sequence shown here is derived from an EMBL/GenBank/DDBJ whole genome shotgun (WGS) entry which is preliminary data.</text>
</comment>
<feature type="transmembrane region" description="Helical" evidence="1">
    <location>
        <begin position="105"/>
        <end position="126"/>
    </location>
</feature>
<evidence type="ECO:0000256" key="1">
    <source>
        <dbReference type="SAM" id="Phobius"/>
    </source>
</evidence>
<keyword evidence="1" id="KW-1133">Transmembrane helix</keyword>
<dbReference type="RefSeq" id="WP_211463849.1">
    <property type="nucleotide sequence ID" value="NZ_JAGSXH010000004.1"/>
</dbReference>
<sequence>MTSPNRLLHLAYWTGAIVDAAMVVLLLAPGAAGAMLGIDRFAPGPDYRYAAGLCAALMAGWTALLVWADREPVQRRGVLVLTVLPVLVGLFAAGCYAIGSGLVRLAYLAPTLAFQLGASALFLAAYRRARKLARTSGSPAGLDMVAGGQ</sequence>